<evidence type="ECO:0000256" key="1">
    <source>
        <dbReference type="SAM" id="MobiDB-lite"/>
    </source>
</evidence>
<dbReference type="AlphaFoldDB" id="A0A0V1AKE5"/>
<sequence length="61" mass="6725">MVIDRGCVPRTPPPTARPSLHQPTGSTDDTNGEERRGECWAVVTLQAYAETNSYTLRHTAL</sequence>
<accession>A0A0V1AKE5</accession>
<gene>
    <name evidence="2" type="ORF">T03_2204</name>
</gene>
<name>A0A0V1AKE5_TRIBR</name>
<keyword evidence="3" id="KW-1185">Reference proteome</keyword>
<dbReference type="EMBL" id="JYDI01002611">
    <property type="protein sequence ID" value="KRY25034.1"/>
    <property type="molecule type" value="Genomic_DNA"/>
</dbReference>
<protein>
    <submittedName>
        <fullName evidence="2">Uncharacterized protein</fullName>
    </submittedName>
</protein>
<dbReference type="Proteomes" id="UP000054653">
    <property type="component" value="Unassembled WGS sequence"/>
</dbReference>
<reference evidence="2 3" key="1">
    <citation type="submission" date="2015-01" db="EMBL/GenBank/DDBJ databases">
        <title>Evolution of Trichinella species and genotypes.</title>
        <authorList>
            <person name="Korhonen P.K."/>
            <person name="Edoardo P."/>
            <person name="Giuseppe L.R."/>
            <person name="Gasser R.B."/>
        </authorList>
    </citation>
    <scope>NUCLEOTIDE SEQUENCE [LARGE SCALE GENOMIC DNA]</scope>
    <source>
        <strain evidence="2">ISS120</strain>
    </source>
</reference>
<feature type="region of interest" description="Disordered" evidence="1">
    <location>
        <begin position="1"/>
        <end position="35"/>
    </location>
</feature>
<organism evidence="2 3">
    <name type="scientific">Trichinella britovi</name>
    <name type="common">Parasitic roundworm</name>
    <dbReference type="NCBI Taxonomy" id="45882"/>
    <lineage>
        <taxon>Eukaryota</taxon>
        <taxon>Metazoa</taxon>
        <taxon>Ecdysozoa</taxon>
        <taxon>Nematoda</taxon>
        <taxon>Enoplea</taxon>
        <taxon>Dorylaimia</taxon>
        <taxon>Trichinellida</taxon>
        <taxon>Trichinellidae</taxon>
        <taxon>Trichinella</taxon>
    </lineage>
</organism>
<comment type="caution">
    <text evidence="2">The sequence shown here is derived from an EMBL/GenBank/DDBJ whole genome shotgun (WGS) entry which is preliminary data.</text>
</comment>
<evidence type="ECO:0000313" key="2">
    <source>
        <dbReference type="EMBL" id="KRY25034.1"/>
    </source>
</evidence>
<evidence type="ECO:0000313" key="3">
    <source>
        <dbReference type="Proteomes" id="UP000054653"/>
    </source>
</evidence>
<proteinExistence type="predicted"/>